<sequence>MQVEQDNKKTKGVEEDSALQIERERRQVPPALPAIAVVIPAHDEAEGILKVMQALPMDWISEVVVTDNASNDDTAGVAEALGATVLREDRKGYGWACLKALHYLAQKPEQPQIVVFLDADYSDHPEELPLLVQPILEEGVDMVIGSRALGRRERGSLTPQQVFGNWLATRLLYLIYKEKFTDLGPFRAIRWEALQRLQMQDKTYGWTVEMQIKAAKQGLRNREVPVTYRRRIGRSKVSGTLKGVIGAGYKILWTLFRYSR</sequence>
<evidence type="ECO:0000313" key="3">
    <source>
        <dbReference type="Proteomes" id="UP000011910"/>
    </source>
</evidence>
<dbReference type="InterPro" id="IPR050256">
    <property type="entry name" value="Glycosyltransferase_2"/>
</dbReference>
<dbReference type="SUPFAM" id="SSF53448">
    <property type="entry name" value="Nucleotide-diphospho-sugar transferases"/>
    <property type="match status" value="1"/>
</dbReference>
<dbReference type="Proteomes" id="UP000011910">
    <property type="component" value="Unassembled WGS sequence"/>
</dbReference>
<reference evidence="2 3" key="1">
    <citation type="journal article" date="2013" name="Genome Announc.">
        <title>Draft Genome Sequence of Cesiribacter andamanensis Strain AMV16T, Isolated from a Soil Sample from a Mud Volcano in the Andaman Islands, India.</title>
        <authorList>
            <person name="Shivaji S."/>
            <person name="Ara S."/>
            <person name="Begum Z."/>
            <person name="Srinivas T.N."/>
            <person name="Singh A."/>
            <person name="Kumar Pinnaka A."/>
        </authorList>
    </citation>
    <scope>NUCLEOTIDE SEQUENCE [LARGE SCALE GENOMIC DNA]</scope>
    <source>
        <strain evidence="2 3">AMV16</strain>
    </source>
</reference>
<dbReference type="InterPro" id="IPR029044">
    <property type="entry name" value="Nucleotide-diphossugar_trans"/>
</dbReference>
<evidence type="ECO:0000313" key="2">
    <source>
        <dbReference type="EMBL" id="EMR00689.1"/>
    </source>
</evidence>
<evidence type="ECO:0000259" key="1">
    <source>
        <dbReference type="Pfam" id="PF00535"/>
    </source>
</evidence>
<dbReference type="InterPro" id="IPR001173">
    <property type="entry name" value="Glyco_trans_2-like"/>
</dbReference>
<protein>
    <submittedName>
        <fullName evidence="2">Putative glucosyl-3-phosphoglycerate synthase</fullName>
    </submittedName>
</protein>
<proteinExistence type="predicted"/>
<dbReference type="EMBL" id="AODQ01000208">
    <property type="protein sequence ID" value="EMR00689.1"/>
    <property type="molecule type" value="Genomic_DNA"/>
</dbReference>
<comment type="caution">
    <text evidence="2">The sequence shown here is derived from an EMBL/GenBank/DDBJ whole genome shotgun (WGS) entry which is preliminary data.</text>
</comment>
<dbReference type="Pfam" id="PF00535">
    <property type="entry name" value="Glycos_transf_2"/>
    <property type="match status" value="1"/>
</dbReference>
<organism evidence="2 3">
    <name type="scientific">Cesiribacter andamanensis AMV16</name>
    <dbReference type="NCBI Taxonomy" id="1279009"/>
    <lineage>
        <taxon>Bacteria</taxon>
        <taxon>Pseudomonadati</taxon>
        <taxon>Bacteroidota</taxon>
        <taxon>Cytophagia</taxon>
        <taxon>Cytophagales</taxon>
        <taxon>Cesiribacteraceae</taxon>
        <taxon>Cesiribacter</taxon>
    </lineage>
</organism>
<dbReference type="eggNOG" id="COG0463">
    <property type="taxonomic scope" value="Bacteria"/>
</dbReference>
<dbReference type="PANTHER" id="PTHR48090">
    <property type="entry name" value="UNDECAPRENYL-PHOSPHATE 4-DEOXY-4-FORMAMIDO-L-ARABINOSE TRANSFERASE-RELATED"/>
    <property type="match status" value="1"/>
</dbReference>
<dbReference type="PATRIC" id="fig|1279009.4.peg.4213"/>
<dbReference type="OrthoDB" id="9797819at2"/>
<dbReference type="CDD" id="cd04179">
    <property type="entry name" value="DPM_DPG-synthase_like"/>
    <property type="match status" value="1"/>
</dbReference>
<accession>M7NQ92</accession>
<dbReference type="STRING" id="1279009.ADICEAN_04188"/>
<dbReference type="AlphaFoldDB" id="M7NQ92"/>
<dbReference type="Gene3D" id="3.90.550.10">
    <property type="entry name" value="Spore Coat Polysaccharide Biosynthesis Protein SpsA, Chain A"/>
    <property type="match status" value="1"/>
</dbReference>
<dbReference type="RefSeq" id="WP_009197563.1">
    <property type="nucleotide sequence ID" value="NZ_AODQ01000208.1"/>
</dbReference>
<keyword evidence="3" id="KW-1185">Reference proteome</keyword>
<feature type="domain" description="Glycosyltransferase 2-like" evidence="1">
    <location>
        <begin position="37"/>
        <end position="196"/>
    </location>
</feature>
<gene>
    <name evidence="2" type="ORF">ADICEAN_04188</name>
</gene>
<dbReference type="PANTHER" id="PTHR48090:SF7">
    <property type="entry name" value="RFBJ PROTEIN"/>
    <property type="match status" value="1"/>
</dbReference>
<name>M7NQ92_9BACT</name>